<dbReference type="SUPFAM" id="SSF53474">
    <property type="entry name" value="alpha/beta-Hydrolases"/>
    <property type="match status" value="1"/>
</dbReference>
<dbReference type="Pfam" id="PF05990">
    <property type="entry name" value="DUF900"/>
    <property type="match status" value="1"/>
</dbReference>
<dbReference type="InterPro" id="IPR010297">
    <property type="entry name" value="DUF900_hydrolase"/>
</dbReference>
<comment type="caution">
    <text evidence="1">The sequence shown here is derived from an EMBL/GenBank/DDBJ whole genome shotgun (WGS) entry which is preliminary data.</text>
</comment>
<sequence length="287" mass="31450">MSGTMTKQIAQPVVKQLFVELPKMKVLSRPPDARSEITVYVKGFLAEGDTPDNFADWMHSHRLLVLSKNWEPTALGFSWPSGTASVPLPFATLASASYLLASNLKRLSQLRLPTPATILGAFAVDIGLHTGRLAYQFNQATNESKERAEILALRLLRLRSEHEHVRIVAHSLGCRHVVEALSKLKPDERPDSVHLCAPALVAEDVMPYIGKGQGGLARNKTIIYYSPKDMTLGVLLRAILGGARPLGEAGLDPKTPIDSTVQLVDASSSLGFFSHTDYADKFHFMAR</sequence>
<proteinExistence type="predicted"/>
<dbReference type="EMBL" id="JAEPQZ010000011">
    <property type="protein sequence ID" value="KAG2175436.1"/>
    <property type="molecule type" value="Genomic_DNA"/>
</dbReference>
<gene>
    <name evidence="1" type="ORF">INT43_001083</name>
</gene>
<protein>
    <recommendedName>
        <fullName evidence="3">Alpha/beta hydrolase</fullName>
    </recommendedName>
</protein>
<name>A0A8H7PK70_MORIS</name>
<organism evidence="1 2">
    <name type="scientific">Mortierella isabellina</name>
    <name type="common">Filamentous fungus</name>
    <name type="synonym">Umbelopsis isabellina</name>
    <dbReference type="NCBI Taxonomy" id="91625"/>
    <lineage>
        <taxon>Eukaryota</taxon>
        <taxon>Fungi</taxon>
        <taxon>Fungi incertae sedis</taxon>
        <taxon>Mucoromycota</taxon>
        <taxon>Mucoromycotina</taxon>
        <taxon>Umbelopsidomycetes</taxon>
        <taxon>Umbelopsidales</taxon>
        <taxon>Umbelopsidaceae</taxon>
        <taxon>Umbelopsis</taxon>
    </lineage>
</organism>
<dbReference type="AlphaFoldDB" id="A0A8H7PK70"/>
<evidence type="ECO:0008006" key="3">
    <source>
        <dbReference type="Google" id="ProtNLM"/>
    </source>
</evidence>
<dbReference type="InterPro" id="IPR029058">
    <property type="entry name" value="AB_hydrolase_fold"/>
</dbReference>
<evidence type="ECO:0000313" key="1">
    <source>
        <dbReference type="EMBL" id="KAG2175436.1"/>
    </source>
</evidence>
<dbReference type="Proteomes" id="UP000654370">
    <property type="component" value="Unassembled WGS sequence"/>
</dbReference>
<keyword evidence="2" id="KW-1185">Reference proteome</keyword>
<dbReference type="OrthoDB" id="10258358at2759"/>
<reference evidence="1" key="1">
    <citation type="submission" date="2020-12" db="EMBL/GenBank/DDBJ databases">
        <title>Metabolic potential, ecology and presence of endohyphal bacteria is reflected in genomic diversity of Mucoromycotina.</title>
        <authorList>
            <person name="Muszewska A."/>
            <person name="Okrasinska A."/>
            <person name="Steczkiewicz K."/>
            <person name="Drgas O."/>
            <person name="Orlowska M."/>
            <person name="Perlinska-Lenart U."/>
            <person name="Aleksandrzak-Piekarczyk T."/>
            <person name="Szatraj K."/>
            <person name="Zielenkiewicz U."/>
            <person name="Pilsyk S."/>
            <person name="Malc E."/>
            <person name="Mieczkowski P."/>
            <person name="Kruszewska J.S."/>
            <person name="Biernat P."/>
            <person name="Pawlowska J."/>
        </authorList>
    </citation>
    <scope>NUCLEOTIDE SEQUENCE</scope>
    <source>
        <strain evidence="1">WA0000067209</strain>
    </source>
</reference>
<accession>A0A8H7PK70</accession>
<evidence type="ECO:0000313" key="2">
    <source>
        <dbReference type="Proteomes" id="UP000654370"/>
    </source>
</evidence>